<feature type="region of interest" description="Disordered" evidence="1">
    <location>
        <begin position="1"/>
        <end position="21"/>
    </location>
</feature>
<evidence type="ECO:0000313" key="2">
    <source>
        <dbReference type="EMBL" id="OQD98177.1"/>
    </source>
</evidence>
<feature type="compositionally biased region" description="Basic and acidic residues" evidence="1">
    <location>
        <begin position="306"/>
        <end position="323"/>
    </location>
</feature>
<keyword evidence="3" id="KW-1185">Reference proteome</keyword>
<dbReference type="PANTHER" id="PTHR38887:SF1">
    <property type="entry name" value="RAS MODIFICATION PROTEIN ERF4"/>
    <property type="match status" value="1"/>
</dbReference>
<evidence type="ECO:0000256" key="1">
    <source>
        <dbReference type="SAM" id="MobiDB-lite"/>
    </source>
</evidence>
<feature type="region of interest" description="Disordered" evidence="1">
    <location>
        <begin position="306"/>
        <end position="347"/>
    </location>
</feature>
<dbReference type="PANTHER" id="PTHR38887">
    <property type="entry name" value="CHROMOSOME 21, WHOLE GENOME SHOTGUN SEQUENCE"/>
    <property type="match status" value="1"/>
</dbReference>
<evidence type="ECO:0000313" key="3">
    <source>
        <dbReference type="Proteomes" id="UP000191612"/>
    </source>
</evidence>
<gene>
    <name evidence="2" type="ORF">PENSOL_c010G00512</name>
</gene>
<accession>A0A1V6RA80</accession>
<feature type="compositionally biased region" description="Basic residues" evidence="1">
    <location>
        <begin position="324"/>
        <end position="333"/>
    </location>
</feature>
<comment type="caution">
    <text evidence="2">The sequence shown here is derived from an EMBL/GenBank/DDBJ whole genome shotgun (WGS) entry which is preliminary data.</text>
</comment>
<feature type="region of interest" description="Disordered" evidence="1">
    <location>
        <begin position="383"/>
        <end position="415"/>
    </location>
</feature>
<organism evidence="2 3">
    <name type="scientific">Penicillium solitum</name>
    <dbReference type="NCBI Taxonomy" id="60172"/>
    <lineage>
        <taxon>Eukaryota</taxon>
        <taxon>Fungi</taxon>
        <taxon>Dikarya</taxon>
        <taxon>Ascomycota</taxon>
        <taxon>Pezizomycotina</taxon>
        <taxon>Eurotiomycetes</taxon>
        <taxon>Eurotiomycetidae</taxon>
        <taxon>Eurotiales</taxon>
        <taxon>Aspergillaceae</taxon>
        <taxon>Penicillium</taxon>
    </lineage>
</organism>
<feature type="compositionally biased region" description="Basic and acidic residues" evidence="1">
    <location>
        <begin position="361"/>
        <end position="372"/>
    </location>
</feature>
<dbReference type="Proteomes" id="UP000191612">
    <property type="component" value="Unassembled WGS sequence"/>
</dbReference>
<dbReference type="EMBL" id="MDYO01000010">
    <property type="protein sequence ID" value="OQD98177.1"/>
    <property type="molecule type" value="Genomic_DNA"/>
</dbReference>
<dbReference type="InterPro" id="IPR053221">
    <property type="entry name" value="Burnettramic_acid_biosynth"/>
</dbReference>
<feature type="region of interest" description="Disordered" evidence="1">
    <location>
        <begin position="353"/>
        <end position="372"/>
    </location>
</feature>
<feature type="compositionally biased region" description="Basic and acidic residues" evidence="1">
    <location>
        <begin position="397"/>
        <end position="411"/>
    </location>
</feature>
<sequence length="442" mass="49856">MAQRQSHSSPPPYVVSSPSLHYDDSGSNNIHGWTYREPNYATLSRPIDHPQQQPEYWPPSAYRGSGDTYQQPWVQYPNTELSAPPLYPAQNQNNFVQQQLVARCARLCVIPQITKAFGGANMSPFARARARELEAQTGLTQGDLLCFIDGLNEAFLANPALQATNKIAMLVGFVPLATAQMVGGGLQVAAGLGSAGVSAVRTKQYLKKANEVIFNPKGLLVRVVKTDKMLSLVGVRDSRIFSGEQYRVLVGGDESQSHSPLASRMAALGDRVMSLTFDELAAPVDEDNWMKKWGAYSAQKAEKKQLEKLQKEERRYKKSDKKEKKDKKSRRNERKVDHTVADLQDDIEDIKERMQSLNPRQPDESKTGRELLRELRSLERKLVELEEDREDNLSQNSDKRERRQAKKDQKQAKMVNKLHWIVILPADASTGDEEHDLDSDDR</sequence>
<proteinExistence type="predicted"/>
<protein>
    <submittedName>
        <fullName evidence="2">Uncharacterized protein</fullName>
    </submittedName>
</protein>
<name>A0A1V6RA80_9EURO</name>
<reference evidence="3" key="1">
    <citation type="journal article" date="2017" name="Nat. Microbiol.">
        <title>Global analysis of biosynthetic gene clusters reveals vast potential of secondary metabolite production in Penicillium species.</title>
        <authorList>
            <person name="Nielsen J.C."/>
            <person name="Grijseels S."/>
            <person name="Prigent S."/>
            <person name="Ji B."/>
            <person name="Dainat J."/>
            <person name="Nielsen K.F."/>
            <person name="Frisvad J.C."/>
            <person name="Workman M."/>
            <person name="Nielsen J."/>
        </authorList>
    </citation>
    <scope>NUCLEOTIDE SEQUENCE [LARGE SCALE GENOMIC DNA]</scope>
    <source>
        <strain evidence="3">IBT 29525</strain>
    </source>
</reference>
<dbReference type="AlphaFoldDB" id="A0A1V6RA80"/>